<comment type="caution">
    <text evidence="1">The sequence shown here is derived from an EMBL/GenBank/DDBJ whole genome shotgun (WGS) entry which is preliminary data.</text>
</comment>
<sequence length="95" mass="10518">MLGLPGLSGGRWFLSTVSQVLSLCHRAAVSRSFCISDSRFVHIVNPAFQQYPLVLIVADKDATAELKVKIVKYFKSIERVQEEVGAMHARLSVEA</sequence>
<protein>
    <submittedName>
        <fullName evidence="1">Uncharacterized protein</fullName>
    </submittedName>
</protein>
<evidence type="ECO:0000313" key="2">
    <source>
        <dbReference type="Proteomes" id="UP001055072"/>
    </source>
</evidence>
<dbReference type="EMBL" id="MU274935">
    <property type="protein sequence ID" value="KAI0085019.1"/>
    <property type="molecule type" value="Genomic_DNA"/>
</dbReference>
<organism evidence="1 2">
    <name type="scientific">Irpex rosettiformis</name>
    <dbReference type="NCBI Taxonomy" id="378272"/>
    <lineage>
        <taxon>Eukaryota</taxon>
        <taxon>Fungi</taxon>
        <taxon>Dikarya</taxon>
        <taxon>Basidiomycota</taxon>
        <taxon>Agaricomycotina</taxon>
        <taxon>Agaricomycetes</taxon>
        <taxon>Polyporales</taxon>
        <taxon>Irpicaceae</taxon>
        <taxon>Irpex</taxon>
    </lineage>
</organism>
<evidence type="ECO:0000313" key="1">
    <source>
        <dbReference type="EMBL" id="KAI0085019.1"/>
    </source>
</evidence>
<dbReference type="Proteomes" id="UP001055072">
    <property type="component" value="Unassembled WGS sequence"/>
</dbReference>
<name>A0ACB8TT34_9APHY</name>
<gene>
    <name evidence="1" type="ORF">BDY19DRAFT_997091</name>
</gene>
<proteinExistence type="predicted"/>
<reference evidence="1" key="1">
    <citation type="journal article" date="2021" name="Environ. Microbiol.">
        <title>Gene family expansions and transcriptome signatures uncover fungal adaptations to wood decay.</title>
        <authorList>
            <person name="Hage H."/>
            <person name="Miyauchi S."/>
            <person name="Viragh M."/>
            <person name="Drula E."/>
            <person name="Min B."/>
            <person name="Chaduli D."/>
            <person name="Navarro D."/>
            <person name="Favel A."/>
            <person name="Norest M."/>
            <person name="Lesage-Meessen L."/>
            <person name="Balint B."/>
            <person name="Merenyi Z."/>
            <person name="de Eugenio L."/>
            <person name="Morin E."/>
            <person name="Martinez A.T."/>
            <person name="Baldrian P."/>
            <person name="Stursova M."/>
            <person name="Martinez M.J."/>
            <person name="Novotny C."/>
            <person name="Magnuson J.K."/>
            <person name="Spatafora J.W."/>
            <person name="Maurice S."/>
            <person name="Pangilinan J."/>
            <person name="Andreopoulos W."/>
            <person name="LaButti K."/>
            <person name="Hundley H."/>
            <person name="Na H."/>
            <person name="Kuo A."/>
            <person name="Barry K."/>
            <person name="Lipzen A."/>
            <person name="Henrissat B."/>
            <person name="Riley R."/>
            <person name="Ahrendt S."/>
            <person name="Nagy L.G."/>
            <person name="Grigoriev I.V."/>
            <person name="Martin F."/>
            <person name="Rosso M.N."/>
        </authorList>
    </citation>
    <scope>NUCLEOTIDE SEQUENCE</scope>
    <source>
        <strain evidence="1">CBS 384.51</strain>
    </source>
</reference>
<keyword evidence="2" id="KW-1185">Reference proteome</keyword>
<accession>A0ACB8TT34</accession>